<organism evidence="1 2">
    <name type="scientific">Sphingobacterium faecale</name>
    <dbReference type="NCBI Taxonomy" id="2803775"/>
    <lineage>
        <taxon>Bacteria</taxon>
        <taxon>Pseudomonadati</taxon>
        <taxon>Bacteroidota</taxon>
        <taxon>Sphingobacteriia</taxon>
        <taxon>Sphingobacteriales</taxon>
        <taxon>Sphingobacteriaceae</taxon>
        <taxon>Sphingobacterium</taxon>
    </lineage>
</organism>
<evidence type="ECO:0000313" key="2">
    <source>
        <dbReference type="Proteomes" id="UP000625283"/>
    </source>
</evidence>
<keyword evidence="2" id="KW-1185">Reference proteome</keyword>
<name>A0ABS1R4C0_9SPHI</name>
<evidence type="ECO:0000313" key="1">
    <source>
        <dbReference type="EMBL" id="MBL1408862.1"/>
    </source>
</evidence>
<dbReference type="RefSeq" id="WP_202102619.1">
    <property type="nucleotide sequence ID" value="NZ_JAERTY010000004.1"/>
</dbReference>
<comment type="caution">
    <text evidence="1">The sequence shown here is derived from an EMBL/GenBank/DDBJ whole genome shotgun (WGS) entry which is preliminary data.</text>
</comment>
<dbReference type="Proteomes" id="UP000625283">
    <property type="component" value="Unassembled WGS sequence"/>
</dbReference>
<evidence type="ECO:0008006" key="3">
    <source>
        <dbReference type="Google" id="ProtNLM"/>
    </source>
</evidence>
<reference evidence="1 2" key="1">
    <citation type="submission" date="2021-01" db="EMBL/GenBank/DDBJ databases">
        <title>C459-1 draft genome sequence.</title>
        <authorList>
            <person name="Zhang X.-F."/>
        </authorList>
    </citation>
    <scope>NUCLEOTIDE SEQUENCE [LARGE SCALE GENOMIC DNA]</scope>
    <source>
        <strain evidence="2">C459-1</strain>
    </source>
</reference>
<dbReference type="EMBL" id="JAERTY010000004">
    <property type="protein sequence ID" value="MBL1408862.1"/>
    <property type="molecule type" value="Genomic_DNA"/>
</dbReference>
<gene>
    <name evidence="1" type="ORF">JKG61_08895</name>
</gene>
<sequence>MKTVREIKVSLCFDRNIQPIGRLAMRDQIVYFEYDNTFIQHGLEISPFRLPLRGGVLNLPTRPF</sequence>
<protein>
    <recommendedName>
        <fullName evidence="3">HipA N-terminal subdomain 1 domain-containing protein</fullName>
    </recommendedName>
</protein>
<accession>A0ABS1R4C0</accession>
<proteinExistence type="predicted"/>